<evidence type="ECO:0000313" key="1">
    <source>
        <dbReference type="EMBL" id="KAG8088493.1"/>
    </source>
</evidence>
<keyword evidence="2" id="KW-1185">Reference proteome</keyword>
<dbReference type="EMBL" id="JAAALK010000082">
    <property type="protein sequence ID" value="KAG8088493.1"/>
    <property type="molecule type" value="Genomic_DNA"/>
</dbReference>
<dbReference type="AlphaFoldDB" id="A0A8J5WCU4"/>
<evidence type="ECO:0000313" key="2">
    <source>
        <dbReference type="Proteomes" id="UP000729402"/>
    </source>
</evidence>
<reference evidence="1" key="2">
    <citation type="submission" date="2021-02" db="EMBL/GenBank/DDBJ databases">
        <authorList>
            <person name="Kimball J.A."/>
            <person name="Haas M.W."/>
            <person name="Macchietto M."/>
            <person name="Kono T."/>
            <person name="Duquette J."/>
            <person name="Shao M."/>
        </authorList>
    </citation>
    <scope>NUCLEOTIDE SEQUENCE</scope>
    <source>
        <tissue evidence="1">Fresh leaf tissue</tissue>
    </source>
</reference>
<accession>A0A8J5WCU4</accession>
<organism evidence="1 2">
    <name type="scientific">Zizania palustris</name>
    <name type="common">Northern wild rice</name>
    <dbReference type="NCBI Taxonomy" id="103762"/>
    <lineage>
        <taxon>Eukaryota</taxon>
        <taxon>Viridiplantae</taxon>
        <taxon>Streptophyta</taxon>
        <taxon>Embryophyta</taxon>
        <taxon>Tracheophyta</taxon>
        <taxon>Spermatophyta</taxon>
        <taxon>Magnoliopsida</taxon>
        <taxon>Liliopsida</taxon>
        <taxon>Poales</taxon>
        <taxon>Poaceae</taxon>
        <taxon>BOP clade</taxon>
        <taxon>Oryzoideae</taxon>
        <taxon>Oryzeae</taxon>
        <taxon>Zizaniinae</taxon>
        <taxon>Zizania</taxon>
    </lineage>
</organism>
<reference evidence="1" key="1">
    <citation type="journal article" date="2021" name="bioRxiv">
        <title>Whole Genome Assembly and Annotation of Northern Wild Rice, Zizania palustris L., Supports a Whole Genome Duplication in the Zizania Genus.</title>
        <authorList>
            <person name="Haas M."/>
            <person name="Kono T."/>
            <person name="Macchietto M."/>
            <person name="Millas R."/>
            <person name="McGilp L."/>
            <person name="Shao M."/>
            <person name="Duquette J."/>
            <person name="Hirsch C.N."/>
            <person name="Kimball J."/>
        </authorList>
    </citation>
    <scope>NUCLEOTIDE SEQUENCE</scope>
    <source>
        <tissue evidence="1">Fresh leaf tissue</tissue>
    </source>
</reference>
<proteinExistence type="predicted"/>
<sequence length="94" mass="9726">MAPTAAHSVLLPTGAFSSIACSIAWMTTIAWTSSHGQCLPTRVAGSRTMCSPPCLSVGRWTSWRAEANYASAGDVLAASLPVVLLYTVDGKGAI</sequence>
<comment type="caution">
    <text evidence="1">The sequence shown here is derived from an EMBL/GenBank/DDBJ whole genome shotgun (WGS) entry which is preliminary data.</text>
</comment>
<name>A0A8J5WCU4_ZIZPA</name>
<gene>
    <name evidence="1" type="ORF">GUJ93_ZPchr0010g10559</name>
</gene>
<dbReference type="Proteomes" id="UP000729402">
    <property type="component" value="Unassembled WGS sequence"/>
</dbReference>
<protein>
    <submittedName>
        <fullName evidence="1">Uncharacterized protein</fullName>
    </submittedName>
</protein>